<comment type="caution">
    <text evidence="3">The sequence shown here is derived from an EMBL/GenBank/DDBJ whole genome shotgun (WGS) entry which is preliminary data.</text>
</comment>
<evidence type="ECO:0000313" key="4">
    <source>
        <dbReference type="Proteomes" id="UP001175000"/>
    </source>
</evidence>
<evidence type="ECO:0000313" key="3">
    <source>
        <dbReference type="EMBL" id="KAK0613760.1"/>
    </source>
</evidence>
<dbReference type="EMBL" id="JAULSU010000006">
    <property type="protein sequence ID" value="KAK0613760.1"/>
    <property type="molecule type" value="Genomic_DNA"/>
</dbReference>
<feature type="transmembrane region" description="Helical" evidence="1">
    <location>
        <begin position="438"/>
        <end position="460"/>
    </location>
</feature>
<feature type="domain" description="ER-bound oxygenase mpaB/mpaB'/Rubber oxygenase catalytic" evidence="2">
    <location>
        <begin position="152"/>
        <end position="344"/>
    </location>
</feature>
<dbReference type="AlphaFoldDB" id="A0AA40BU62"/>
<dbReference type="Proteomes" id="UP001175000">
    <property type="component" value="Unassembled WGS sequence"/>
</dbReference>
<dbReference type="GO" id="GO:0016491">
    <property type="term" value="F:oxidoreductase activity"/>
    <property type="evidence" value="ECO:0007669"/>
    <property type="project" value="InterPro"/>
</dbReference>
<keyword evidence="1" id="KW-1133">Transmembrane helix</keyword>
<dbReference type="InterPro" id="IPR037473">
    <property type="entry name" value="Lcp-like"/>
</dbReference>
<organism evidence="3 4">
    <name type="scientific">Immersiella caudata</name>
    <dbReference type="NCBI Taxonomy" id="314043"/>
    <lineage>
        <taxon>Eukaryota</taxon>
        <taxon>Fungi</taxon>
        <taxon>Dikarya</taxon>
        <taxon>Ascomycota</taxon>
        <taxon>Pezizomycotina</taxon>
        <taxon>Sordariomycetes</taxon>
        <taxon>Sordariomycetidae</taxon>
        <taxon>Sordariales</taxon>
        <taxon>Lasiosphaeriaceae</taxon>
        <taxon>Immersiella</taxon>
    </lineage>
</organism>
<dbReference type="PANTHER" id="PTHR37539">
    <property type="entry name" value="SECRETED PROTEIN-RELATED"/>
    <property type="match status" value="1"/>
</dbReference>
<gene>
    <name evidence="3" type="ORF">B0T14DRAFT_539479</name>
</gene>
<protein>
    <recommendedName>
        <fullName evidence="2">ER-bound oxygenase mpaB/mpaB'/Rubber oxygenase catalytic domain-containing protein</fullName>
    </recommendedName>
</protein>
<reference evidence="3" key="1">
    <citation type="submission" date="2023-06" db="EMBL/GenBank/DDBJ databases">
        <title>Genome-scale phylogeny and comparative genomics of the fungal order Sordariales.</title>
        <authorList>
            <consortium name="Lawrence Berkeley National Laboratory"/>
            <person name="Hensen N."/>
            <person name="Bonometti L."/>
            <person name="Westerberg I."/>
            <person name="Brannstrom I.O."/>
            <person name="Guillou S."/>
            <person name="Cros-Aarteil S."/>
            <person name="Calhoun S."/>
            <person name="Haridas S."/>
            <person name="Kuo A."/>
            <person name="Mondo S."/>
            <person name="Pangilinan J."/>
            <person name="Riley R."/>
            <person name="Labutti K."/>
            <person name="Andreopoulos B."/>
            <person name="Lipzen A."/>
            <person name="Chen C."/>
            <person name="Yanf M."/>
            <person name="Daum C."/>
            <person name="Ng V."/>
            <person name="Clum A."/>
            <person name="Steindorff A."/>
            <person name="Ohm R."/>
            <person name="Martin F."/>
            <person name="Silar P."/>
            <person name="Natvig D."/>
            <person name="Lalanne C."/>
            <person name="Gautier V."/>
            <person name="Ament-Velasquez S.L."/>
            <person name="Kruys A."/>
            <person name="Hutchinson M.I."/>
            <person name="Powell A.J."/>
            <person name="Barry K."/>
            <person name="Miller A.N."/>
            <person name="Grigoriev I.V."/>
            <person name="Debuchy R."/>
            <person name="Gladieux P."/>
            <person name="Thoren M.H."/>
            <person name="Johannesson H."/>
        </authorList>
    </citation>
    <scope>NUCLEOTIDE SEQUENCE</scope>
    <source>
        <strain evidence="3">CBS 606.72</strain>
    </source>
</reference>
<keyword evidence="1" id="KW-0472">Membrane</keyword>
<sequence length="466" mass="51884">MALVTDDKHPKLGARIRAWDYEFEWTPEHKTADQVRPLMFTYDKLAADCLDRLDELGTSSNAEEGSPSKGCPHPDFYELLKQHAPKEPILQQLWDEVNTVPDWVDWAEIERGQQVFLRFGGPSIVSLTFHALLGGMGSRRIVETLSRTGGFGVKVARRRLLETFQHVLDVTESLSSIQPGGRGFASTLRVRFLHASVRRRILRLAAKDPSYFDTATLGIPISDLDSIGTVLTFSADLIWVGFPRQGIHLTPSEISSYLALWRYVSHLLGTPTDPLSNPSLAKATMESMILSEIDPSPTSCILANNIIAALQNQPPSYASASFLRAEAYWLNGKELATSLSIPKPPVFYTLLVAGQCLFFMTMTYLKRTLPSFDESSIIKMRRRLRELTLEQVGGEEAKHAFQYVPEPGFITTDDGDEVKKERWNFSVWGNASVERRNMLAVVVAAGVAWLCATNLVAIVGKVSALL</sequence>
<dbReference type="InterPro" id="IPR018713">
    <property type="entry name" value="MPAB/Lcp_cat_dom"/>
</dbReference>
<evidence type="ECO:0000256" key="1">
    <source>
        <dbReference type="SAM" id="Phobius"/>
    </source>
</evidence>
<dbReference type="PANTHER" id="PTHR37539:SF1">
    <property type="entry name" value="ER-BOUND OXYGENASE MPAB_MPAB'_RUBBER OXYGENASE CATALYTIC DOMAIN-CONTAINING PROTEIN"/>
    <property type="match status" value="1"/>
</dbReference>
<proteinExistence type="predicted"/>
<name>A0AA40BU62_9PEZI</name>
<feature type="transmembrane region" description="Helical" evidence="1">
    <location>
        <begin position="346"/>
        <end position="365"/>
    </location>
</feature>
<accession>A0AA40BU62</accession>
<dbReference type="Pfam" id="PF09995">
    <property type="entry name" value="MPAB_Lcp_cat"/>
    <property type="match status" value="1"/>
</dbReference>
<keyword evidence="4" id="KW-1185">Reference proteome</keyword>
<evidence type="ECO:0000259" key="2">
    <source>
        <dbReference type="Pfam" id="PF09995"/>
    </source>
</evidence>
<keyword evidence="1" id="KW-0812">Transmembrane</keyword>